<feature type="domain" description="TadE-like" evidence="2">
    <location>
        <begin position="27"/>
        <end position="65"/>
    </location>
</feature>
<gene>
    <name evidence="3" type="ORF">AWB65_03006</name>
</gene>
<dbReference type="STRING" id="326474.AWB65_03006"/>
<accession>A0A158H699</accession>
<name>A0A158H699_9BURK</name>
<keyword evidence="1" id="KW-1133">Transmembrane helix</keyword>
<evidence type="ECO:0000256" key="1">
    <source>
        <dbReference type="SAM" id="Phobius"/>
    </source>
</evidence>
<keyword evidence="1" id="KW-0472">Membrane</keyword>
<evidence type="ECO:0000259" key="2">
    <source>
        <dbReference type="Pfam" id="PF07811"/>
    </source>
</evidence>
<sequence>MKSTSENTPPRPFMRRFVHRFWRSERGSVAIEFVIVVPLMLLVLLGFTELYLYMRAVSIVERTAFTLADSIGQMQQVIDDTSTSNSNTLGSIWKAATLIAAPNTLQAKGGVVVTSVCDQTTGCTTPLTTPAQSWGAGTPQITWQRKAPWAASGMTSRVTSTNILPKTWPFRSGDSAIVVEVFYTYTPFAMTAPFWTKAPGTQTIYTRVYVRQRDGQPLLLKAAS</sequence>
<proteinExistence type="predicted"/>
<evidence type="ECO:0000313" key="3">
    <source>
        <dbReference type="EMBL" id="SAL39826.1"/>
    </source>
</evidence>
<dbReference type="InterPro" id="IPR012495">
    <property type="entry name" value="TadE-like_dom"/>
</dbReference>
<dbReference type="RefSeq" id="WP_235007624.1">
    <property type="nucleotide sequence ID" value="NZ_FCNW02000013.1"/>
</dbReference>
<keyword evidence="1" id="KW-0812">Transmembrane</keyword>
<dbReference type="EMBL" id="FCNW02000013">
    <property type="protein sequence ID" value="SAL39826.1"/>
    <property type="molecule type" value="Genomic_DNA"/>
</dbReference>
<dbReference type="AlphaFoldDB" id="A0A158H699"/>
<dbReference type="Pfam" id="PF07811">
    <property type="entry name" value="TadE"/>
    <property type="match status" value="1"/>
</dbReference>
<reference evidence="3" key="1">
    <citation type="submission" date="2016-01" db="EMBL/GenBank/DDBJ databases">
        <authorList>
            <person name="Peeters C."/>
        </authorList>
    </citation>
    <scope>NUCLEOTIDE SEQUENCE [LARGE SCALE GENOMIC DNA]</scope>
    <source>
        <strain evidence="3">LMG 22934</strain>
    </source>
</reference>
<organism evidence="3 4">
    <name type="scientific">Caballeronia humi</name>
    <dbReference type="NCBI Taxonomy" id="326474"/>
    <lineage>
        <taxon>Bacteria</taxon>
        <taxon>Pseudomonadati</taxon>
        <taxon>Pseudomonadota</taxon>
        <taxon>Betaproteobacteria</taxon>
        <taxon>Burkholderiales</taxon>
        <taxon>Burkholderiaceae</taxon>
        <taxon>Caballeronia</taxon>
    </lineage>
</organism>
<keyword evidence="4" id="KW-1185">Reference proteome</keyword>
<feature type="transmembrane region" description="Helical" evidence="1">
    <location>
        <begin position="29"/>
        <end position="52"/>
    </location>
</feature>
<protein>
    <submittedName>
        <fullName evidence="3">TadE-like protein</fullName>
    </submittedName>
</protein>
<evidence type="ECO:0000313" key="4">
    <source>
        <dbReference type="Proteomes" id="UP000054977"/>
    </source>
</evidence>
<comment type="caution">
    <text evidence="3">The sequence shown here is derived from an EMBL/GenBank/DDBJ whole genome shotgun (WGS) entry which is preliminary data.</text>
</comment>
<dbReference type="Proteomes" id="UP000054977">
    <property type="component" value="Unassembled WGS sequence"/>
</dbReference>